<dbReference type="RefSeq" id="WP_251778988.1">
    <property type="nucleotide sequence ID" value="NZ_JAMKFE010000007.1"/>
</dbReference>
<dbReference type="Proteomes" id="UP001165541">
    <property type="component" value="Unassembled WGS sequence"/>
</dbReference>
<evidence type="ECO:0000313" key="2">
    <source>
        <dbReference type="Proteomes" id="UP001165541"/>
    </source>
</evidence>
<sequence>MLEVLHRTAEPGVRPLSASAAPAPSALIAGWREGLAIVNLRGDAEDAAFRRAAAEALGVALPTQAGATSEGSTARVVWAGPDDWFVIGPKGHAEGLATRLREALAGQHHAVTDVSSGYTVLHLSGTPTREVLAQGCPLDLHPRAFKRGACAGSHFFKASVWLWQTDEAPEYELLVRRSFMGYVWLMLERTAAECGLVTRRFA</sequence>
<organism evidence="1 2">
    <name type="scientific">Caldimonas mangrovi</name>
    <dbReference type="NCBI Taxonomy" id="2944811"/>
    <lineage>
        <taxon>Bacteria</taxon>
        <taxon>Pseudomonadati</taxon>
        <taxon>Pseudomonadota</taxon>
        <taxon>Betaproteobacteria</taxon>
        <taxon>Burkholderiales</taxon>
        <taxon>Sphaerotilaceae</taxon>
        <taxon>Caldimonas</taxon>
    </lineage>
</organism>
<reference evidence="1" key="1">
    <citation type="submission" date="2022-05" db="EMBL/GenBank/DDBJ databases">
        <title>Schlegelella sp. nov., isolated from mangrove soil.</title>
        <authorList>
            <person name="Liu Y."/>
            <person name="Ge X."/>
            <person name="Liu W."/>
        </authorList>
    </citation>
    <scope>NUCLEOTIDE SEQUENCE</scope>
    <source>
        <strain evidence="1">S2-27</strain>
    </source>
</reference>
<gene>
    <name evidence="1" type="ORF">M8A51_13460</name>
</gene>
<evidence type="ECO:0000313" key="1">
    <source>
        <dbReference type="EMBL" id="MCM5680534.1"/>
    </source>
</evidence>
<dbReference type="EMBL" id="JAMKFE010000007">
    <property type="protein sequence ID" value="MCM5680534.1"/>
    <property type="molecule type" value="Genomic_DNA"/>
</dbReference>
<dbReference type="InterPro" id="IPR027266">
    <property type="entry name" value="TrmE/GcvT-like"/>
</dbReference>
<dbReference type="Pfam" id="PF04268">
    <property type="entry name" value="SoxG"/>
    <property type="match status" value="1"/>
</dbReference>
<proteinExistence type="predicted"/>
<protein>
    <submittedName>
        <fullName evidence="1">Sarcosine oxidase subunit gamma</fullName>
    </submittedName>
</protein>
<keyword evidence="2" id="KW-1185">Reference proteome</keyword>
<name>A0ABT0YQ44_9BURK</name>
<dbReference type="Gene3D" id="3.30.70.1520">
    <property type="entry name" value="Heterotetrameric sarcosine oxidase"/>
    <property type="match status" value="1"/>
</dbReference>
<dbReference type="SUPFAM" id="SSF103025">
    <property type="entry name" value="Folate-binding domain"/>
    <property type="match status" value="1"/>
</dbReference>
<accession>A0ABT0YQ44</accession>
<comment type="caution">
    <text evidence="1">The sequence shown here is derived from an EMBL/GenBank/DDBJ whole genome shotgun (WGS) entry which is preliminary data.</text>
</comment>
<dbReference type="InterPro" id="IPR007375">
    <property type="entry name" value="SoxG"/>
</dbReference>
<dbReference type="Gene3D" id="3.30.1360.120">
    <property type="entry name" value="Probable tRNA modification gtpase trme, domain 1"/>
    <property type="match status" value="1"/>
</dbReference>